<feature type="coiled-coil region" evidence="1">
    <location>
        <begin position="163"/>
        <end position="226"/>
    </location>
</feature>
<evidence type="ECO:0000256" key="1">
    <source>
        <dbReference type="SAM" id="Coils"/>
    </source>
</evidence>
<keyword evidence="2" id="KW-1133">Transmembrane helix</keyword>
<keyword evidence="4" id="KW-1185">Reference proteome</keyword>
<dbReference type="Proteomes" id="UP000076842">
    <property type="component" value="Unassembled WGS sequence"/>
</dbReference>
<organism evidence="3 4">
    <name type="scientific">Calocera cornea HHB12733</name>
    <dbReference type="NCBI Taxonomy" id="1353952"/>
    <lineage>
        <taxon>Eukaryota</taxon>
        <taxon>Fungi</taxon>
        <taxon>Dikarya</taxon>
        <taxon>Basidiomycota</taxon>
        <taxon>Agaricomycotina</taxon>
        <taxon>Dacrymycetes</taxon>
        <taxon>Dacrymycetales</taxon>
        <taxon>Dacrymycetaceae</taxon>
        <taxon>Calocera</taxon>
    </lineage>
</organism>
<dbReference type="AlphaFoldDB" id="A0A165IX31"/>
<protein>
    <submittedName>
        <fullName evidence="3">Uncharacterized protein</fullName>
    </submittedName>
</protein>
<gene>
    <name evidence="3" type="ORF">CALCODRAFT_506496</name>
</gene>
<name>A0A165IX31_9BASI</name>
<keyword evidence="1" id="KW-0175">Coiled coil</keyword>
<reference evidence="3 4" key="1">
    <citation type="journal article" date="2016" name="Mol. Biol. Evol.">
        <title>Comparative Genomics of Early-Diverging Mushroom-Forming Fungi Provides Insights into the Origins of Lignocellulose Decay Capabilities.</title>
        <authorList>
            <person name="Nagy L.G."/>
            <person name="Riley R."/>
            <person name="Tritt A."/>
            <person name="Adam C."/>
            <person name="Daum C."/>
            <person name="Floudas D."/>
            <person name="Sun H."/>
            <person name="Yadav J.S."/>
            <person name="Pangilinan J."/>
            <person name="Larsson K.H."/>
            <person name="Matsuura K."/>
            <person name="Barry K."/>
            <person name="Labutti K."/>
            <person name="Kuo R."/>
            <person name="Ohm R.A."/>
            <person name="Bhattacharya S.S."/>
            <person name="Shirouzu T."/>
            <person name="Yoshinaga Y."/>
            <person name="Martin F.M."/>
            <person name="Grigoriev I.V."/>
            <person name="Hibbett D.S."/>
        </authorList>
    </citation>
    <scope>NUCLEOTIDE SEQUENCE [LARGE SCALE GENOMIC DNA]</scope>
    <source>
        <strain evidence="3 4">HHB12733</strain>
    </source>
</reference>
<proteinExistence type="predicted"/>
<evidence type="ECO:0000313" key="3">
    <source>
        <dbReference type="EMBL" id="KZT61091.1"/>
    </source>
</evidence>
<sequence length="571" mass="64269">MTITNTLLESPGTILAVGRPIDASLKSINSTVAILANQSPLVTNVIQTISAIRDLERENELLRQFERVDKQDHEHSFQPLIARREHLRQELRAVQERRKYYVPPLDKTWEELDEARSAYNTTHHIDSNLSITPGGAVLLRYTLRIVAAQMDTLSHQLAAGGNMVELRSQLDGLTQDNLVLRERTTEWVYEHVHEVMMAEHELQEAKVALEELQQAQEARLSELQAVRVRPPYDAQRKDRYRRTVRTSRGFLSKLAGNACGRSEEEERIVPQIHAHDHELDDVGDLPLWLGAFSPASPVRTAAGDPTGCAASYQDCSVKALRGGVMPHLLCDEFVRAVCLAAMEYRLEWVAGRGGGEGCLSKRKGRAMNPTGRIFRRIRLIIYMIMIVNIEDVWPIWRVGWVPRTVYTVKAVSIRTAVTPEVRDVRGRVPRGSLTGPLRTMQPTAAALPSSSTMAIGIMRAFWTAHEPRFLGWFEFVQWHCGRGHLLCRTMKAMGHSCPSAGPRISRSFPRRDAGCGRRAVIDNADDRRRRRRLVGGRRLRLFGLAGCARPLPGSMCMITIMIVLVVLVRTG</sequence>
<feature type="transmembrane region" description="Helical" evidence="2">
    <location>
        <begin position="539"/>
        <end position="568"/>
    </location>
</feature>
<evidence type="ECO:0000256" key="2">
    <source>
        <dbReference type="SAM" id="Phobius"/>
    </source>
</evidence>
<dbReference type="InParanoid" id="A0A165IX31"/>
<dbReference type="EMBL" id="KV423926">
    <property type="protein sequence ID" value="KZT61091.1"/>
    <property type="molecule type" value="Genomic_DNA"/>
</dbReference>
<evidence type="ECO:0000313" key="4">
    <source>
        <dbReference type="Proteomes" id="UP000076842"/>
    </source>
</evidence>
<keyword evidence="2" id="KW-0472">Membrane</keyword>
<accession>A0A165IX31</accession>
<keyword evidence="2" id="KW-0812">Transmembrane</keyword>